<dbReference type="EMBL" id="LZRT01000036">
    <property type="protein sequence ID" value="OUM89746.1"/>
    <property type="molecule type" value="Genomic_DNA"/>
</dbReference>
<dbReference type="Gene3D" id="3.90.1150.60">
    <property type="entry name" value="Methioning gamme-lyase, C-terminal domain"/>
    <property type="match status" value="1"/>
</dbReference>
<proteinExistence type="predicted"/>
<reference evidence="2" key="1">
    <citation type="submission" date="2016-06" db="EMBL/GenBank/DDBJ databases">
        <authorList>
            <person name="Nascimento L."/>
            <person name="Pereira R.V."/>
            <person name="Martins L.F."/>
            <person name="Quaggio R.B."/>
            <person name="Silva A.M."/>
            <person name="Setubal J.C."/>
        </authorList>
    </citation>
    <scope>NUCLEOTIDE SEQUENCE [LARGE SCALE GENOMIC DNA]</scope>
</reference>
<dbReference type="PANTHER" id="PTHR46658:SF1">
    <property type="entry name" value="CYS OR MET METABOLISM PYRIDOXAL-PHOSPHATE-DEPENDENT ENZYME"/>
    <property type="match status" value="1"/>
</dbReference>
<dbReference type="Pfam" id="PF06838">
    <property type="entry name" value="Met_gamma_lyase"/>
    <property type="match status" value="1"/>
</dbReference>
<dbReference type="InterPro" id="IPR015424">
    <property type="entry name" value="PyrdxlP-dep_Trfase"/>
</dbReference>
<name>A0A1Y3PUF0_9BACI</name>
<protein>
    <recommendedName>
        <fullName evidence="3">Aluminum resistance family protein</fullName>
    </recommendedName>
</protein>
<evidence type="ECO:0000313" key="2">
    <source>
        <dbReference type="Proteomes" id="UP000196475"/>
    </source>
</evidence>
<comment type="caution">
    <text evidence="1">The sequence shown here is derived from an EMBL/GenBank/DDBJ whole genome shotgun (WGS) entry which is preliminary data.</text>
</comment>
<sequence>MYKRFVNSEILERVSEKLEQQLAERFREIERLVEENQAKVLRAFQNTQVNDSHFAGSTGYGYGDQGRQVIDQVYAEVFGAEDALVRPHFVSGTHAIVTALFGVLRPGDELLYVTGRPYDSLQEALGLRGDFTGNLREYGIRCRVVPLLPDGQPDYGAIEQAFTPATKLVAIQRSRGYEWRPTLSVREIAQLNRFVKSIRSEVITFVDNCYGEFTEAEEPTSVGIDLMAGSLIKNPGGGLAPAGGYIAGRSELVSMAAARLTAPGLGKELGATLGTNRFILQGFFLAPHIVGEALKGAVFAAALLESCGYETSPRWDEPRSDIIQAIRFSRGEDLIRFCQAIQAASPIDSFVRPVPSPMPGYDDQVIMAAGTFVQGASIELSADAPMRAPYVGYMQGGLTYAHVKYAMLSFLDQALANPAIKQAILCNV</sequence>
<dbReference type="InterPro" id="IPR015421">
    <property type="entry name" value="PyrdxlP-dep_Trfase_major"/>
</dbReference>
<dbReference type="AlphaFoldDB" id="A0A1Y3PUF0"/>
<organism evidence="1 2">
    <name type="scientific">Bacillus thermozeamaize</name>
    <dbReference type="NCBI Taxonomy" id="230954"/>
    <lineage>
        <taxon>Bacteria</taxon>
        <taxon>Bacillati</taxon>
        <taxon>Bacillota</taxon>
        <taxon>Bacilli</taxon>
        <taxon>Bacillales</taxon>
        <taxon>Bacillaceae</taxon>
        <taxon>Bacillus</taxon>
    </lineage>
</organism>
<dbReference type="PANTHER" id="PTHR46658">
    <property type="entry name" value="CYS OR MET METABOLISM PYRIDOXAL-PHOSPHATE-DEPENDENT ENZYME"/>
    <property type="match status" value="1"/>
</dbReference>
<dbReference type="Gene3D" id="3.40.640.10">
    <property type="entry name" value="Type I PLP-dependent aspartate aminotransferase-like (Major domain)"/>
    <property type="match status" value="1"/>
</dbReference>
<dbReference type="Proteomes" id="UP000196475">
    <property type="component" value="Unassembled WGS sequence"/>
</dbReference>
<dbReference type="SUPFAM" id="SSF53383">
    <property type="entry name" value="PLP-dependent transferases"/>
    <property type="match status" value="1"/>
</dbReference>
<gene>
    <name evidence="1" type="ORF">BAA01_02520</name>
</gene>
<evidence type="ECO:0000313" key="1">
    <source>
        <dbReference type="EMBL" id="OUM89746.1"/>
    </source>
</evidence>
<dbReference type="InterPro" id="IPR009651">
    <property type="entry name" value="Met_g_lyase_put"/>
</dbReference>
<accession>A0A1Y3PUF0</accession>
<evidence type="ECO:0008006" key="3">
    <source>
        <dbReference type="Google" id="ProtNLM"/>
    </source>
</evidence>